<accession>X0W190</accession>
<evidence type="ECO:0000313" key="1">
    <source>
        <dbReference type="EMBL" id="GAG24539.1"/>
    </source>
</evidence>
<dbReference type="EMBL" id="BARS01030671">
    <property type="protein sequence ID" value="GAG24539.1"/>
    <property type="molecule type" value="Genomic_DNA"/>
</dbReference>
<name>X0W190_9ZZZZ</name>
<dbReference type="AlphaFoldDB" id="X0W190"/>
<gene>
    <name evidence="1" type="ORF">S01H1_47819</name>
</gene>
<organism evidence="1">
    <name type="scientific">marine sediment metagenome</name>
    <dbReference type="NCBI Taxonomy" id="412755"/>
    <lineage>
        <taxon>unclassified sequences</taxon>
        <taxon>metagenomes</taxon>
        <taxon>ecological metagenomes</taxon>
    </lineage>
</organism>
<feature type="non-terminal residue" evidence="1">
    <location>
        <position position="263"/>
    </location>
</feature>
<sequence>ALLGMFGDWSEGGSTTATDIIGFLTDIGAKTDELVLTEEENTAQMITSWEEQQASLSTSTDDMIGTHGLMEGSGSQLETTLSENYAGISSEGVLLADNISDSVSIAMGGFVEFESGANAMASTFSSDANEVILRTGLIQKAIDRLPPVTTLKIVVEVDAPEGFEFGSPEFKFFYALQKLVEYAEENEISISANLLDAAGVFSGLGSAAMGLYKKRVMEPLKDMITGIDDEIKGLIGDLGGIEKEIEGIQKQIEDTLKQMDATL</sequence>
<comment type="caution">
    <text evidence="1">The sequence shown here is derived from an EMBL/GenBank/DDBJ whole genome shotgun (WGS) entry which is preliminary data.</text>
</comment>
<feature type="non-terminal residue" evidence="1">
    <location>
        <position position="1"/>
    </location>
</feature>
<protein>
    <submittedName>
        <fullName evidence="1">Uncharacterized protein</fullName>
    </submittedName>
</protein>
<proteinExistence type="predicted"/>
<reference evidence="1" key="1">
    <citation type="journal article" date="2014" name="Front. Microbiol.">
        <title>High frequency of phylogenetically diverse reductive dehalogenase-homologous genes in deep subseafloor sedimentary metagenomes.</title>
        <authorList>
            <person name="Kawai M."/>
            <person name="Futagami T."/>
            <person name="Toyoda A."/>
            <person name="Takaki Y."/>
            <person name="Nishi S."/>
            <person name="Hori S."/>
            <person name="Arai W."/>
            <person name="Tsubouchi T."/>
            <person name="Morono Y."/>
            <person name="Uchiyama I."/>
            <person name="Ito T."/>
            <person name="Fujiyama A."/>
            <person name="Inagaki F."/>
            <person name="Takami H."/>
        </authorList>
    </citation>
    <scope>NUCLEOTIDE SEQUENCE</scope>
    <source>
        <strain evidence="1">Expedition CK06-06</strain>
    </source>
</reference>